<dbReference type="EC" id="2.7.13.3" evidence="2"/>
<dbReference type="InterPro" id="IPR002545">
    <property type="entry name" value="CheW-lke_dom"/>
</dbReference>
<keyword evidence="4" id="KW-0145">Chemotaxis</keyword>
<dbReference type="Gene3D" id="3.30.565.10">
    <property type="entry name" value="Histidine kinase-like ATPase, C-terminal domain"/>
    <property type="match status" value="1"/>
</dbReference>
<evidence type="ECO:0000256" key="5">
    <source>
        <dbReference type="ARBA" id="ARBA00022553"/>
    </source>
</evidence>
<evidence type="ECO:0000256" key="1">
    <source>
        <dbReference type="ARBA" id="ARBA00000085"/>
    </source>
</evidence>
<dbReference type="CDD" id="cd00731">
    <property type="entry name" value="CheA_reg"/>
    <property type="match status" value="1"/>
</dbReference>
<dbReference type="OrthoDB" id="9803176at2"/>
<dbReference type="Gene3D" id="3.30.70.1110">
    <property type="entry name" value="Histidine kinase CheA-like, P2 response regulator-binding domain"/>
    <property type="match status" value="1"/>
</dbReference>
<dbReference type="Gene3D" id="1.20.120.160">
    <property type="entry name" value="HPT domain"/>
    <property type="match status" value="1"/>
</dbReference>
<dbReference type="Gene3D" id="1.10.287.560">
    <property type="entry name" value="Histidine kinase CheA-like, homodimeric domain"/>
    <property type="match status" value="1"/>
</dbReference>
<dbReference type="InterPro" id="IPR037052">
    <property type="entry name" value="CheA-like_P2_sf"/>
</dbReference>
<feature type="region of interest" description="Disordered" evidence="12">
    <location>
        <begin position="247"/>
        <end position="269"/>
    </location>
</feature>
<accession>A0A1I5RNC6</accession>
<dbReference type="InterPro" id="IPR004358">
    <property type="entry name" value="Sig_transdc_His_kin-like_C"/>
</dbReference>
<dbReference type="InterPro" id="IPR036061">
    <property type="entry name" value="CheW-like_dom_sf"/>
</dbReference>
<dbReference type="GO" id="GO:0000155">
    <property type="term" value="F:phosphorelay sensor kinase activity"/>
    <property type="evidence" value="ECO:0007669"/>
    <property type="project" value="InterPro"/>
</dbReference>
<feature type="domain" description="CheW-like" evidence="14">
    <location>
        <begin position="534"/>
        <end position="664"/>
    </location>
</feature>
<dbReference type="SUPFAM" id="SSF47226">
    <property type="entry name" value="Histidine-containing phosphotransfer domain, HPT domain"/>
    <property type="match status" value="1"/>
</dbReference>
<feature type="compositionally biased region" description="Basic and acidic residues" evidence="12">
    <location>
        <begin position="247"/>
        <end position="261"/>
    </location>
</feature>
<dbReference type="AlphaFoldDB" id="A0A1I5RNC6"/>
<dbReference type="Proteomes" id="UP000198577">
    <property type="component" value="Unassembled WGS sequence"/>
</dbReference>
<dbReference type="SUPFAM" id="SSF55052">
    <property type="entry name" value="CheY-binding domain of CheA"/>
    <property type="match status" value="1"/>
</dbReference>
<dbReference type="PROSITE" id="PS50109">
    <property type="entry name" value="HIS_KIN"/>
    <property type="match status" value="1"/>
</dbReference>
<evidence type="ECO:0000256" key="6">
    <source>
        <dbReference type="ARBA" id="ARBA00022679"/>
    </source>
</evidence>
<keyword evidence="17" id="KW-1185">Reference proteome</keyword>
<dbReference type="FunFam" id="3.30.565.10:FF:000016">
    <property type="entry name" value="Chemotaxis protein CheA, putative"/>
    <property type="match status" value="1"/>
</dbReference>
<dbReference type="SMART" id="SM00073">
    <property type="entry name" value="HPT"/>
    <property type="match status" value="1"/>
</dbReference>
<dbReference type="Pfam" id="PF01627">
    <property type="entry name" value="Hpt"/>
    <property type="match status" value="1"/>
</dbReference>
<keyword evidence="9" id="KW-0067">ATP-binding</keyword>
<keyword evidence="5 11" id="KW-0597">Phosphoprotein</keyword>
<feature type="domain" description="HPt" evidence="15">
    <location>
        <begin position="1"/>
        <end position="103"/>
    </location>
</feature>
<dbReference type="Pfam" id="PF02895">
    <property type="entry name" value="H-kinase_dim"/>
    <property type="match status" value="1"/>
</dbReference>
<protein>
    <recommendedName>
        <fullName evidence="3">Chemotaxis protein CheA</fullName>
        <ecNumber evidence="2">2.7.13.3</ecNumber>
    </recommendedName>
</protein>
<dbReference type="Pfam" id="PF07194">
    <property type="entry name" value="P2"/>
    <property type="match status" value="1"/>
</dbReference>
<dbReference type="PANTHER" id="PTHR43395">
    <property type="entry name" value="SENSOR HISTIDINE KINASE CHEA"/>
    <property type="match status" value="1"/>
</dbReference>
<keyword evidence="10" id="KW-0902">Two-component regulatory system</keyword>
<dbReference type="EMBL" id="FOXR01000001">
    <property type="protein sequence ID" value="SFP60058.1"/>
    <property type="molecule type" value="Genomic_DNA"/>
</dbReference>
<feature type="modified residue" description="Phosphohistidine" evidence="11">
    <location>
        <position position="46"/>
    </location>
</feature>
<dbReference type="RefSeq" id="WP_025746610.1">
    <property type="nucleotide sequence ID" value="NZ_FOXR01000001.1"/>
</dbReference>
<dbReference type="InterPro" id="IPR051315">
    <property type="entry name" value="Bact_Chemotaxis_CheA"/>
</dbReference>
<evidence type="ECO:0000259" key="15">
    <source>
        <dbReference type="PROSITE" id="PS50894"/>
    </source>
</evidence>
<dbReference type="PROSITE" id="PS50851">
    <property type="entry name" value="CHEW"/>
    <property type="match status" value="1"/>
</dbReference>
<keyword evidence="6" id="KW-0808">Transferase</keyword>
<dbReference type="PRINTS" id="PR00344">
    <property type="entry name" value="BCTRLSENSOR"/>
</dbReference>
<evidence type="ECO:0000256" key="9">
    <source>
        <dbReference type="ARBA" id="ARBA00022840"/>
    </source>
</evidence>
<dbReference type="InterPro" id="IPR036641">
    <property type="entry name" value="HPT_dom_sf"/>
</dbReference>
<dbReference type="Pfam" id="PF01584">
    <property type="entry name" value="CheW"/>
    <property type="match status" value="1"/>
</dbReference>
<dbReference type="Pfam" id="PF02518">
    <property type="entry name" value="HATPase_c"/>
    <property type="match status" value="1"/>
</dbReference>
<dbReference type="SUPFAM" id="SSF55874">
    <property type="entry name" value="ATPase domain of HSP90 chaperone/DNA topoisomerase II/histidine kinase"/>
    <property type="match status" value="1"/>
</dbReference>
<feature type="domain" description="Histidine kinase" evidence="13">
    <location>
        <begin position="282"/>
        <end position="532"/>
    </location>
</feature>
<dbReference type="GO" id="GO:0005524">
    <property type="term" value="F:ATP binding"/>
    <property type="evidence" value="ECO:0007669"/>
    <property type="project" value="UniProtKB-KW"/>
</dbReference>
<dbReference type="InterPro" id="IPR003594">
    <property type="entry name" value="HATPase_dom"/>
</dbReference>
<dbReference type="InterPro" id="IPR005467">
    <property type="entry name" value="His_kinase_dom"/>
</dbReference>
<keyword evidence="8 16" id="KW-0418">Kinase</keyword>
<evidence type="ECO:0000259" key="13">
    <source>
        <dbReference type="PROSITE" id="PS50109"/>
    </source>
</evidence>
<evidence type="ECO:0000259" key="14">
    <source>
        <dbReference type="PROSITE" id="PS50851"/>
    </source>
</evidence>
<dbReference type="SMART" id="SM00260">
    <property type="entry name" value="CheW"/>
    <property type="match status" value="1"/>
</dbReference>
<dbReference type="CDD" id="cd00088">
    <property type="entry name" value="HPT"/>
    <property type="match status" value="1"/>
</dbReference>
<reference evidence="16 17" key="1">
    <citation type="submission" date="2016-10" db="EMBL/GenBank/DDBJ databases">
        <authorList>
            <person name="de Groot N.N."/>
        </authorList>
    </citation>
    <scope>NUCLEOTIDE SEQUENCE [LARGE SCALE GENOMIC DNA]</scope>
    <source>
        <strain evidence="16 17">DSM 20678</strain>
    </source>
</reference>
<dbReference type="GO" id="GO:0006935">
    <property type="term" value="P:chemotaxis"/>
    <property type="evidence" value="ECO:0007669"/>
    <property type="project" value="UniProtKB-KW"/>
</dbReference>
<dbReference type="SUPFAM" id="SSF50341">
    <property type="entry name" value="CheW-like"/>
    <property type="match status" value="1"/>
</dbReference>
<sequence>MDNAQYMELFIEESKEHLQNLNNNLLVLEQQPDNTEVINEIFRSAHTLKGMAGSMGFKTMADLAHGMENVLDRIRKGNMSVNGDIMDALFEALDILEGLLQDIVQRGMENPLDISDIKAKLQGFVDGTDSKDSGQSARKPDKEGLSLDEHHFHVIDEAVKNGFTPYYIEVKLKESCLMKAARAYIVFKAIENFGHIIHSHPSAQDIEEEKFGLSFSVVAVCKAELDTIKKELDSISEIESIDIREIQPDDIKSRNQSENRKPQPQGTDRAATLEIKDRLSKATGRSIRVDIERLDRLMNLVSELIIIKNRIQDMQQYDNTAAMAESVEYLGRVTSELHDAVMKVRMIPIQTVFERFPRTVRDLSRSTGKEVKLNILGAETEVDRTIIDEIGEPLIHLIRNAIDHGIEPPQERAALGKPPVGTVELKAYHDGDNVVIEVSDDGRGIDIDKVLKHAIQQNLVSREEAESLSQQEILQFIFEPGFSTAEKVTDISGRGVGMDVVKTKIESMGGVIDIDSRPRQGTRFIIRLPLTLSIIQALLVSMGQEVYAIPIGSIKEILKVPAGAIKLVRQKEFIDYRGLLTPFIRLAKVLECPDEQVESGELVTVVIVKKGERLAALSVGELIGQQEIVIKPLGKALSKIKIVSGATILGDGRVALILDVNHLI</sequence>
<evidence type="ECO:0000256" key="11">
    <source>
        <dbReference type="PROSITE-ProRule" id="PRU00110"/>
    </source>
</evidence>
<dbReference type="InterPro" id="IPR008207">
    <property type="entry name" value="Sig_transdc_His_kin_Hpt_dom"/>
</dbReference>
<evidence type="ECO:0000256" key="7">
    <source>
        <dbReference type="ARBA" id="ARBA00022741"/>
    </source>
</evidence>
<keyword evidence="7" id="KW-0547">Nucleotide-binding</keyword>
<dbReference type="STRING" id="937334.SAMN05444406_10156"/>
<evidence type="ECO:0000313" key="17">
    <source>
        <dbReference type="Proteomes" id="UP000198577"/>
    </source>
</evidence>
<dbReference type="InterPro" id="IPR010808">
    <property type="entry name" value="CheA_P2-bd"/>
</dbReference>
<dbReference type="SMART" id="SM01231">
    <property type="entry name" value="H-kinase_dim"/>
    <property type="match status" value="1"/>
</dbReference>
<evidence type="ECO:0000256" key="10">
    <source>
        <dbReference type="ARBA" id="ARBA00023012"/>
    </source>
</evidence>
<organism evidence="16 17">
    <name type="scientific">Caldicoprobacter faecalis</name>
    <dbReference type="NCBI Taxonomy" id="937334"/>
    <lineage>
        <taxon>Bacteria</taxon>
        <taxon>Bacillati</taxon>
        <taxon>Bacillota</taxon>
        <taxon>Clostridia</taxon>
        <taxon>Caldicoprobacterales</taxon>
        <taxon>Caldicoprobacteraceae</taxon>
        <taxon>Caldicoprobacter</taxon>
    </lineage>
</organism>
<dbReference type="GO" id="GO:0005737">
    <property type="term" value="C:cytoplasm"/>
    <property type="evidence" value="ECO:0007669"/>
    <property type="project" value="InterPro"/>
</dbReference>
<dbReference type="InterPro" id="IPR036097">
    <property type="entry name" value="HisK_dim/P_sf"/>
</dbReference>
<evidence type="ECO:0000256" key="3">
    <source>
        <dbReference type="ARBA" id="ARBA00021495"/>
    </source>
</evidence>
<evidence type="ECO:0000256" key="2">
    <source>
        <dbReference type="ARBA" id="ARBA00012438"/>
    </source>
</evidence>
<dbReference type="InterPro" id="IPR036890">
    <property type="entry name" value="HATPase_C_sf"/>
</dbReference>
<name>A0A1I5RNC6_9FIRM</name>
<proteinExistence type="predicted"/>
<dbReference type="CDD" id="cd16916">
    <property type="entry name" value="HATPase_CheA-like"/>
    <property type="match status" value="1"/>
</dbReference>
<dbReference type="SMART" id="SM00387">
    <property type="entry name" value="HATPase_c"/>
    <property type="match status" value="1"/>
</dbReference>
<evidence type="ECO:0000313" key="16">
    <source>
        <dbReference type="EMBL" id="SFP60058.1"/>
    </source>
</evidence>
<dbReference type="SUPFAM" id="SSF47384">
    <property type="entry name" value="Homodimeric domain of signal transducing histidine kinase"/>
    <property type="match status" value="1"/>
</dbReference>
<dbReference type="Gene3D" id="2.30.30.40">
    <property type="entry name" value="SH3 Domains"/>
    <property type="match status" value="1"/>
</dbReference>
<dbReference type="InterPro" id="IPR037006">
    <property type="entry name" value="CheA-like_homodim_sf"/>
</dbReference>
<dbReference type="PROSITE" id="PS50894">
    <property type="entry name" value="HPT"/>
    <property type="match status" value="1"/>
</dbReference>
<dbReference type="InterPro" id="IPR035891">
    <property type="entry name" value="CheY-binding_CheA"/>
</dbReference>
<gene>
    <name evidence="16" type="ORF">SAMN05444406_10156</name>
</gene>
<dbReference type="PANTHER" id="PTHR43395:SF1">
    <property type="entry name" value="CHEMOTAXIS PROTEIN CHEA"/>
    <property type="match status" value="1"/>
</dbReference>
<evidence type="ECO:0000256" key="8">
    <source>
        <dbReference type="ARBA" id="ARBA00022777"/>
    </source>
</evidence>
<comment type="catalytic activity">
    <reaction evidence="1">
        <text>ATP + protein L-histidine = ADP + protein N-phospho-L-histidine.</text>
        <dbReference type="EC" id="2.7.13.3"/>
    </reaction>
</comment>
<evidence type="ECO:0000256" key="4">
    <source>
        <dbReference type="ARBA" id="ARBA00022500"/>
    </source>
</evidence>
<evidence type="ECO:0000256" key="12">
    <source>
        <dbReference type="SAM" id="MobiDB-lite"/>
    </source>
</evidence>
<dbReference type="InterPro" id="IPR004105">
    <property type="entry name" value="CheA-like_dim"/>
</dbReference>